<dbReference type="Proteomes" id="UP000078540">
    <property type="component" value="Unassembled WGS sequence"/>
</dbReference>
<reference evidence="2 3" key="1">
    <citation type="submission" date="2015-09" db="EMBL/GenBank/DDBJ databases">
        <title>Atta colombica WGS genome.</title>
        <authorList>
            <person name="Nygaard S."/>
            <person name="Hu H."/>
            <person name="Boomsma J."/>
            <person name="Zhang G."/>
        </authorList>
    </citation>
    <scope>NUCLEOTIDE SEQUENCE [LARGE SCALE GENOMIC DNA]</scope>
    <source>
        <strain evidence="2">Treedump-2</strain>
        <tissue evidence="2">Whole body</tissue>
    </source>
</reference>
<keyword evidence="3" id="KW-1185">Reference proteome</keyword>
<name>A0A195B3C1_9HYME</name>
<proteinExistence type="predicted"/>
<gene>
    <name evidence="2" type="ORF">ALC53_10540</name>
</gene>
<evidence type="ECO:0000256" key="1">
    <source>
        <dbReference type="SAM" id="MobiDB-lite"/>
    </source>
</evidence>
<feature type="compositionally biased region" description="Basic residues" evidence="1">
    <location>
        <begin position="1"/>
        <end position="15"/>
    </location>
</feature>
<evidence type="ECO:0000313" key="3">
    <source>
        <dbReference type="Proteomes" id="UP000078540"/>
    </source>
</evidence>
<sequence>MKKKKEAKRKMKKRMSAHEMQREGERRYSYIVITRRARSTAECQRCLGARNEEATQRERGVAEYDYVGTT</sequence>
<organism evidence="2 3">
    <name type="scientific">Atta colombica</name>
    <dbReference type="NCBI Taxonomy" id="520822"/>
    <lineage>
        <taxon>Eukaryota</taxon>
        <taxon>Metazoa</taxon>
        <taxon>Ecdysozoa</taxon>
        <taxon>Arthropoda</taxon>
        <taxon>Hexapoda</taxon>
        <taxon>Insecta</taxon>
        <taxon>Pterygota</taxon>
        <taxon>Neoptera</taxon>
        <taxon>Endopterygota</taxon>
        <taxon>Hymenoptera</taxon>
        <taxon>Apocrita</taxon>
        <taxon>Aculeata</taxon>
        <taxon>Formicoidea</taxon>
        <taxon>Formicidae</taxon>
        <taxon>Myrmicinae</taxon>
        <taxon>Atta</taxon>
    </lineage>
</organism>
<dbReference type="EMBL" id="KQ976625">
    <property type="protein sequence ID" value="KYM78986.1"/>
    <property type="molecule type" value="Genomic_DNA"/>
</dbReference>
<dbReference type="AlphaFoldDB" id="A0A195B3C1"/>
<evidence type="ECO:0000313" key="2">
    <source>
        <dbReference type="EMBL" id="KYM78986.1"/>
    </source>
</evidence>
<protein>
    <submittedName>
        <fullName evidence="2">Uncharacterized protein</fullName>
    </submittedName>
</protein>
<accession>A0A195B3C1</accession>
<feature type="region of interest" description="Disordered" evidence="1">
    <location>
        <begin position="1"/>
        <end position="22"/>
    </location>
</feature>